<feature type="region of interest" description="Disordered" evidence="1">
    <location>
        <begin position="134"/>
        <end position="184"/>
    </location>
</feature>
<keyword evidence="3" id="KW-1185">Reference proteome</keyword>
<sequence>MSDKLILNKLGLSVEIILSYLKNRIGEYRVDEFSKETKLVTVKLVLNKQIEVKQLKIVVVEIEVDKECMVSVVTNSESLAQSIFNYHDDLSISSELQFPLNHLENGDYESQYTIIDAKLKLPLKLGYVDVQDEKRNASGESRELKEAGNQSSLYPSTDLDIADNPTSRKGDWNPKRPDDMPGFEDEYEIKDNTRTPFNDNRFPGLNIHPPNAQGYGDKDLYPGGQKFPDFNNPVGGILEDPTYLRGQGGMAFDPKIRPGDSRNRGPGYISGSKYDDPLGNHSDATDGFNNDNSGGPGFGGPGFGGPGFGASGFGGGFM</sequence>
<evidence type="ECO:0000256" key="1">
    <source>
        <dbReference type="SAM" id="MobiDB-lite"/>
    </source>
</evidence>
<dbReference type="HOGENOM" id="CLU_078546_0_0_1"/>
<dbReference type="GeneID" id="11531829"/>
<feature type="region of interest" description="Disordered" evidence="1">
    <location>
        <begin position="251"/>
        <end position="306"/>
    </location>
</feature>
<evidence type="ECO:0000313" key="2">
    <source>
        <dbReference type="EMBL" id="CCE65764.1"/>
    </source>
</evidence>
<gene>
    <name evidence="2" type="primary">TPHA0M01890</name>
    <name evidence="2" type="ordered locus">TPHA_0M01890</name>
</gene>
<dbReference type="EMBL" id="HE612868">
    <property type="protein sequence ID" value="CCE65764.1"/>
    <property type="molecule type" value="Genomic_DNA"/>
</dbReference>
<dbReference type="AlphaFoldDB" id="G8C0P9"/>
<evidence type="ECO:0000313" key="3">
    <source>
        <dbReference type="Proteomes" id="UP000005666"/>
    </source>
</evidence>
<organism evidence="2 3">
    <name type="scientific">Tetrapisispora phaffii (strain ATCC 24235 / CBS 4417 / NBRC 1672 / NRRL Y-8282 / UCD 70-5)</name>
    <name type="common">Yeast</name>
    <name type="synonym">Fabospora phaffii</name>
    <dbReference type="NCBI Taxonomy" id="1071381"/>
    <lineage>
        <taxon>Eukaryota</taxon>
        <taxon>Fungi</taxon>
        <taxon>Dikarya</taxon>
        <taxon>Ascomycota</taxon>
        <taxon>Saccharomycotina</taxon>
        <taxon>Saccharomycetes</taxon>
        <taxon>Saccharomycetales</taxon>
        <taxon>Saccharomycetaceae</taxon>
        <taxon>Tetrapisispora</taxon>
    </lineage>
</organism>
<reference evidence="2 3" key="1">
    <citation type="journal article" date="2011" name="Proc. Natl. Acad. Sci. U.S.A.">
        <title>Evolutionary erosion of yeast sex chromosomes by mating-type switching accidents.</title>
        <authorList>
            <person name="Gordon J.L."/>
            <person name="Armisen D."/>
            <person name="Proux-Wera E."/>
            <person name="Oheigeartaigh S.S."/>
            <person name="Byrne K.P."/>
            <person name="Wolfe K.H."/>
        </authorList>
    </citation>
    <scope>NUCLEOTIDE SEQUENCE [LARGE SCALE GENOMIC DNA]</scope>
    <source>
        <strain evidence="3">ATCC 24235 / CBS 4417 / NBRC 1672 / NRRL Y-8282 / UCD 70-5</strain>
    </source>
</reference>
<feature type="compositionally biased region" description="Basic and acidic residues" evidence="1">
    <location>
        <begin position="134"/>
        <end position="146"/>
    </location>
</feature>
<feature type="compositionally biased region" description="Gly residues" evidence="1">
    <location>
        <begin position="294"/>
        <end position="306"/>
    </location>
</feature>
<name>G8C0P9_TETPH</name>
<protein>
    <recommendedName>
        <fullName evidence="4">PI31 proteasome regulator C-terminal domain-containing protein</fullName>
    </recommendedName>
</protein>
<dbReference type="eggNOG" id="ENOG502S4RD">
    <property type="taxonomic scope" value="Eukaryota"/>
</dbReference>
<evidence type="ECO:0008006" key="4">
    <source>
        <dbReference type="Google" id="ProtNLM"/>
    </source>
</evidence>
<dbReference type="OrthoDB" id="68090at2759"/>
<feature type="compositionally biased region" description="Basic and acidic residues" evidence="1">
    <location>
        <begin position="254"/>
        <end position="263"/>
    </location>
</feature>
<dbReference type="RefSeq" id="XP_003688198.1">
    <property type="nucleotide sequence ID" value="XM_003688150.1"/>
</dbReference>
<accession>G8C0P9</accession>
<dbReference type="Proteomes" id="UP000005666">
    <property type="component" value="Chromosome 13"/>
</dbReference>
<dbReference type="OMA" id="KCMISLC"/>
<feature type="compositionally biased region" description="Basic and acidic residues" evidence="1">
    <location>
        <begin position="166"/>
        <end position="179"/>
    </location>
</feature>
<dbReference type="KEGG" id="tpf:TPHA_0M01890"/>
<dbReference type="STRING" id="1071381.G8C0P9"/>
<proteinExistence type="predicted"/>